<dbReference type="SUPFAM" id="SSF48371">
    <property type="entry name" value="ARM repeat"/>
    <property type="match status" value="1"/>
</dbReference>
<dbReference type="Proteomes" id="UP001162162">
    <property type="component" value="Unassembled WGS sequence"/>
</dbReference>
<evidence type="ECO:0008006" key="3">
    <source>
        <dbReference type="Google" id="ProtNLM"/>
    </source>
</evidence>
<comment type="caution">
    <text evidence="1">The sequence shown here is derived from an EMBL/GenBank/DDBJ whole genome shotgun (WGS) entry which is preliminary data.</text>
</comment>
<protein>
    <recommendedName>
        <fullName evidence="3">MIF4G domain-containing protein</fullName>
    </recommendedName>
</protein>
<dbReference type="AlphaFoldDB" id="A0AAV8XIB2"/>
<proteinExistence type="predicted"/>
<organism evidence="1 2">
    <name type="scientific">Aromia moschata</name>
    <dbReference type="NCBI Taxonomy" id="1265417"/>
    <lineage>
        <taxon>Eukaryota</taxon>
        <taxon>Metazoa</taxon>
        <taxon>Ecdysozoa</taxon>
        <taxon>Arthropoda</taxon>
        <taxon>Hexapoda</taxon>
        <taxon>Insecta</taxon>
        <taxon>Pterygota</taxon>
        <taxon>Neoptera</taxon>
        <taxon>Endopterygota</taxon>
        <taxon>Coleoptera</taxon>
        <taxon>Polyphaga</taxon>
        <taxon>Cucujiformia</taxon>
        <taxon>Chrysomeloidea</taxon>
        <taxon>Cerambycidae</taxon>
        <taxon>Cerambycinae</taxon>
        <taxon>Callichromatini</taxon>
        <taxon>Aromia</taxon>
    </lineage>
</organism>
<evidence type="ECO:0000313" key="2">
    <source>
        <dbReference type="Proteomes" id="UP001162162"/>
    </source>
</evidence>
<evidence type="ECO:0000313" key="1">
    <source>
        <dbReference type="EMBL" id="KAJ8938591.1"/>
    </source>
</evidence>
<keyword evidence="2" id="KW-1185">Reference proteome</keyword>
<gene>
    <name evidence="1" type="ORF">NQ318_020853</name>
</gene>
<dbReference type="PANTHER" id="PTHR23254">
    <property type="entry name" value="EIF4G DOMAIN PROTEIN"/>
    <property type="match status" value="1"/>
</dbReference>
<name>A0AAV8XIB2_9CUCU</name>
<accession>A0AAV8XIB2</accession>
<dbReference type="Gene3D" id="1.25.40.180">
    <property type="match status" value="1"/>
</dbReference>
<dbReference type="EMBL" id="JAPWTK010000546">
    <property type="protein sequence ID" value="KAJ8938591.1"/>
    <property type="molecule type" value="Genomic_DNA"/>
</dbReference>
<dbReference type="GO" id="GO:0008494">
    <property type="term" value="F:translation activator activity"/>
    <property type="evidence" value="ECO:0007669"/>
    <property type="project" value="TreeGrafter"/>
</dbReference>
<sequence>MESKPVLWDKNSDVLQPLRQPNIISNLPERYSTRQRNDESDTNIINSNRNAVSSVHPVSNPQTPVSVKGAIKLEDIVAKSTLKVDAPEWYPSNVNPNVNAQLPASNVQDRLKVHKKSHEPDLQSLSLAEKGYPSNVSVEQCTVEDSVDIIRLKQIINTLTKDPGQFDNLLDLFMETLFPYFEDIIAISLIAQLLVEQLYAQLPHSNVYGALLIDCIKQLLYRGGNDDIKCICQALKLTGHSLEQSNKTSLDEVFSQLKSFPNTLNGSVTALMNSVINLRNSNWGYSSDSSNNVEPVPDAVYFEGLQNTVFYHTDGHTFTSEEKEFLAAHMDSNAEYLSDNSDPGRPVRPRTGKWDEEIQAAFKDFVKFSRH</sequence>
<dbReference type="InterPro" id="IPR051367">
    <property type="entry name" value="mRNA_TranslReg/HistoneTransl"/>
</dbReference>
<dbReference type="InterPro" id="IPR016024">
    <property type="entry name" value="ARM-type_fold"/>
</dbReference>
<dbReference type="PANTHER" id="PTHR23254:SF15">
    <property type="entry name" value="POLYADENYLATE-BINDING PROTEIN-INTERACTING PROTEIN 1"/>
    <property type="match status" value="1"/>
</dbReference>
<reference evidence="1" key="1">
    <citation type="journal article" date="2023" name="Insect Mol. Biol.">
        <title>Genome sequencing provides insights into the evolution of gene families encoding plant cell wall-degrading enzymes in longhorned beetles.</title>
        <authorList>
            <person name="Shin N.R."/>
            <person name="Okamura Y."/>
            <person name="Kirsch R."/>
            <person name="Pauchet Y."/>
        </authorList>
    </citation>
    <scope>NUCLEOTIDE SEQUENCE</scope>
    <source>
        <strain evidence="1">AMC_N1</strain>
    </source>
</reference>
<dbReference type="GO" id="GO:0006446">
    <property type="term" value="P:regulation of translational initiation"/>
    <property type="evidence" value="ECO:0007669"/>
    <property type="project" value="TreeGrafter"/>
</dbReference>